<dbReference type="InterPro" id="IPR027396">
    <property type="entry name" value="DsrEFH-like"/>
</dbReference>
<gene>
    <name evidence="1" type="primary">dsrH</name>
    <name evidence="1" type="ORF">ws633F6_0028</name>
</gene>
<sequence length="103" mass="11104">MSTTLHTINKSPFDRNSFGSCMRVISDGDAILFIEDGVYAATSGTTFSDAVKAATNSHTVFVLGPDLSARGMKEDGIVEGVNVVDYDGFVDLVTEYDKTNSWL</sequence>
<evidence type="ECO:0000313" key="1">
    <source>
        <dbReference type="EMBL" id="AFI78586.1"/>
    </source>
</evidence>
<dbReference type="GO" id="GO:1990228">
    <property type="term" value="C:sulfurtransferase complex"/>
    <property type="evidence" value="ECO:0007669"/>
    <property type="project" value="TreeGrafter"/>
</dbReference>
<protein>
    <submittedName>
        <fullName evidence="1">Intracellular sulfur oxidation protein DsrH</fullName>
    </submittedName>
</protein>
<proteinExistence type="predicted"/>
<accession>I1X511</accession>
<dbReference type="AlphaFoldDB" id="I1X511"/>
<organism evidence="1">
    <name type="scientific">uncultured bacterium ws633F6</name>
    <dbReference type="NCBI Taxonomy" id="1131832"/>
    <lineage>
        <taxon>Bacteria</taxon>
        <taxon>environmental samples</taxon>
    </lineage>
</organism>
<name>I1X511_9BACT</name>
<dbReference type="GO" id="GO:0002143">
    <property type="term" value="P:tRNA wobble position uridine thiolation"/>
    <property type="evidence" value="ECO:0007669"/>
    <property type="project" value="InterPro"/>
</dbReference>
<reference evidence="1" key="1">
    <citation type="journal article" date="2012" name="ISME J.">
        <title>Roseobacter clade bacteria are abundant in coastal sediments and encode a novel combination of sulfur oxidation genes.</title>
        <authorList>
            <person name="Lenk S."/>
            <person name="Moraru C."/>
            <person name="Hahnke S."/>
            <person name="Arnds J."/>
            <person name="Richter M."/>
            <person name="Kube M."/>
            <person name="Reinhardt R."/>
            <person name="Brinkhoff T."/>
            <person name="Harder J."/>
            <person name="Amann R."/>
            <person name="Mussmann M."/>
        </authorList>
    </citation>
    <scope>NUCLEOTIDE SEQUENCE</scope>
</reference>
<dbReference type="Gene3D" id="3.40.1260.10">
    <property type="entry name" value="DsrEFH-like"/>
    <property type="match status" value="1"/>
</dbReference>
<dbReference type="InterPro" id="IPR007215">
    <property type="entry name" value="Sulphur_relay_TusB/DsrH"/>
</dbReference>
<dbReference type="Pfam" id="PF04077">
    <property type="entry name" value="DsrH"/>
    <property type="match status" value="1"/>
</dbReference>
<dbReference type="EMBL" id="JQ256785">
    <property type="protein sequence ID" value="AFI78586.1"/>
    <property type="molecule type" value="Genomic_DNA"/>
</dbReference>
<dbReference type="SUPFAM" id="SSF75169">
    <property type="entry name" value="DsrEFH-like"/>
    <property type="match status" value="1"/>
</dbReference>
<dbReference type="PANTHER" id="PTHR37526:SF1">
    <property type="entry name" value="PROTEIN TUSB"/>
    <property type="match status" value="1"/>
</dbReference>
<dbReference type="NCBIfam" id="TIGR03011">
    <property type="entry name" value="sulf_tusB_dsrH"/>
    <property type="match status" value="1"/>
</dbReference>
<dbReference type="PANTHER" id="PTHR37526">
    <property type="entry name" value="PROTEIN TUSB"/>
    <property type="match status" value="1"/>
</dbReference>